<gene>
    <name evidence="1" type="ORF">DCAF_LOCUS24155</name>
</gene>
<dbReference type="Proteomes" id="UP001314170">
    <property type="component" value="Unassembled WGS sequence"/>
</dbReference>
<accession>A0AAV1SLX0</accession>
<comment type="caution">
    <text evidence="1">The sequence shown here is derived from an EMBL/GenBank/DDBJ whole genome shotgun (WGS) entry which is preliminary data.</text>
</comment>
<evidence type="ECO:0000313" key="2">
    <source>
        <dbReference type="Proteomes" id="UP001314170"/>
    </source>
</evidence>
<name>A0AAV1SLX0_9ROSI</name>
<reference evidence="1 2" key="1">
    <citation type="submission" date="2024-01" db="EMBL/GenBank/DDBJ databases">
        <authorList>
            <person name="Waweru B."/>
        </authorList>
    </citation>
    <scope>NUCLEOTIDE SEQUENCE [LARGE SCALE GENOMIC DNA]</scope>
</reference>
<sequence length="149" mass="17668">MRMEKRVKNETLLYTNEKREDGCKELYARQSRYDVISKDELAWHYECTFKLPVKASFERPLTQILDGKFPRTGVDDVQHQLNSEEENLSQLEIPFRTKDTLVNSTVQSQTLLYTNTYERICMNPGLLWVQVWAMDSSTEDREKLKLNLR</sequence>
<keyword evidence="2" id="KW-1185">Reference proteome</keyword>
<proteinExistence type="predicted"/>
<dbReference type="EMBL" id="CAWUPB010001194">
    <property type="protein sequence ID" value="CAK7352304.1"/>
    <property type="molecule type" value="Genomic_DNA"/>
</dbReference>
<organism evidence="1 2">
    <name type="scientific">Dovyalis caffra</name>
    <dbReference type="NCBI Taxonomy" id="77055"/>
    <lineage>
        <taxon>Eukaryota</taxon>
        <taxon>Viridiplantae</taxon>
        <taxon>Streptophyta</taxon>
        <taxon>Embryophyta</taxon>
        <taxon>Tracheophyta</taxon>
        <taxon>Spermatophyta</taxon>
        <taxon>Magnoliopsida</taxon>
        <taxon>eudicotyledons</taxon>
        <taxon>Gunneridae</taxon>
        <taxon>Pentapetalae</taxon>
        <taxon>rosids</taxon>
        <taxon>fabids</taxon>
        <taxon>Malpighiales</taxon>
        <taxon>Salicaceae</taxon>
        <taxon>Flacourtieae</taxon>
        <taxon>Dovyalis</taxon>
    </lineage>
</organism>
<protein>
    <recommendedName>
        <fullName evidence="3">RNA polymerase alpha subunit</fullName>
    </recommendedName>
</protein>
<evidence type="ECO:0000313" key="1">
    <source>
        <dbReference type="EMBL" id="CAK7352304.1"/>
    </source>
</evidence>
<evidence type="ECO:0008006" key="3">
    <source>
        <dbReference type="Google" id="ProtNLM"/>
    </source>
</evidence>
<dbReference type="AlphaFoldDB" id="A0AAV1SLX0"/>